<dbReference type="InterPro" id="IPR008928">
    <property type="entry name" value="6-hairpin_glycosidase_sf"/>
</dbReference>
<sequence>MISLLALLPFLRFTVCIPVQDATQYSLCSNAKVIASDAMNYRSSDGTFESAYWWQAGEAYNSLLNYQHICGDTQFEDDIYNGMMAQVGSDFNFQPEEHVWEIGNDDIGTWALAAMQAAESGFKQPNDSTTWADVARNSFDLLYSRWDSSTCGGGIRWQFDSSKSGWSYKATIANGNLFQLGARLARYTGDSSYITKAKTVYNWIGSANLFSELQYGTEVYDGFNVEDCSDITKVLWTYNYGILLSGCAYMNQVTGDSEWQDRVSNIILGSQALYNNTILNERACEVYSTCNQDQRIFKGIYLRSLGQASRLLSSLRQTIIDLVSPSINGAVHACTGGASGHECGMKWTINGFDGSYGMQEQISALEVMLTTIAHLSSAMDTAD</sequence>
<evidence type="ECO:0000256" key="8">
    <source>
        <dbReference type="SAM" id="SignalP"/>
    </source>
</evidence>
<evidence type="ECO:0000256" key="2">
    <source>
        <dbReference type="ARBA" id="ARBA00009699"/>
    </source>
</evidence>
<keyword evidence="5" id="KW-0378">Hydrolase</keyword>
<evidence type="ECO:0000256" key="3">
    <source>
        <dbReference type="ARBA" id="ARBA00012350"/>
    </source>
</evidence>
<feature type="signal peptide" evidence="8">
    <location>
        <begin position="1"/>
        <end position="16"/>
    </location>
</feature>
<proteinExistence type="inferred from homology"/>
<feature type="chain" id="PRO_5005216416" description="mannan endo-1,6-alpha-mannosidase" evidence="8">
    <location>
        <begin position="17"/>
        <end position="383"/>
    </location>
</feature>
<dbReference type="PANTHER" id="PTHR12145">
    <property type="entry name" value="MANNAN ENDO-1,6-ALPHA-MANNOSIDASE DCW1"/>
    <property type="match status" value="1"/>
</dbReference>
<dbReference type="EC" id="3.2.1.101" evidence="3"/>
<protein>
    <recommendedName>
        <fullName evidence="3">mannan endo-1,6-alpha-mannosidase</fullName>
        <ecNumber evidence="3">3.2.1.101</ecNumber>
    </recommendedName>
</protein>
<dbReference type="Gene3D" id="1.50.10.20">
    <property type="match status" value="1"/>
</dbReference>
<dbReference type="EMBL" id="CDQK01000002">
    <property type="protein sequence ID" value="CEP21251.1"/>
    <property type="molecule type" value="Genomic_DNA"/>
</dbReference>
<name>A0A0H5C0W9_CYBJN</name>
<keyword evidence="6" id="KW-0325">Glycoprotein</keyword>
<dbReference type="GO" id="GO:0008496">
    <property type="term" value="F:mannan endo-1,6-alpha-mannosidase activity"/>
    <property type="evidence" value="ECO:0007669"/>
    <property type="project" value="UniProtKB-EC"/>
</dbReference>
<dbReference type="GO" id="GO:0009272">
    <property type="term" value="P:fungal-type cell wall biogenesis"/>
    <property type="evidence" value="ECO:0007669"/>
    <property type="project" value="TreeGrafter"/>
</dbReference>
<dbReference type="PANTHER" id="PTHR12145:SF21">
    <property type="entry name" value="MANNAN ENDO-1,6-ALPHA-MANNOSIDASE DFG5"/>
    <property type="match status" value="1"/>
</dbReference>
<reference evidence="10" key="1">
    <citation type="journal article" date="2015" name="J. Biotechnol.">
        <title>The structure of the Cyberlindnera jadinii genome and its relation to Candida utilis analyzed by the occurrence of single nucleotide polymorphisms.</title>
        <authorList>
            <person name="Rupp O."/>
            <person name="Brinkrolf K."/>
            <person name="Buerth C."/>
            <person name="Kunigo M."/>
            <person name="Schneider J."/>
            <person name="Jaenicke S."/>
            <person name="Goesmann A."/>
            <person name="Puehler A."/>
            <person name="Jaeger K.-E."/>
            <person name="Ernst J.F."/>
        </authorList>
    </citation>
    <scope>NUCLEOTIDE SEQUENCE [LARGE SCALE GENOMIC DNA]</scope>
    <source>
        <strain evidence="10">ATCC 18201 / CBS 1600 / BCRC 20928 / JCM 3617 / NBRC 0987 / NRRL Y-1542</strain>
    </source>
</reference>
<evidence type="ECO:0000256" key="6">
    <source>
        <dbReference type="ARBA" id="ARBA00023180"/>
    </source>
</evidence>
<evidence type="ECO:0000256" key="7">
    <source>
        <dbReference type="ARBA" id="ARBA00023295"/>
    </source>
</evidence>
<keyword evidence="7" id="KW-0326">Glycosidase</keyword>
<dbReference type="SUPFAM" id="SSF48208">
    <property type="entry name" value="Six-hairpin glycosidases"/>
    <property type="match status" value="1"/>
</dbReference>
<organism evidence="9 10">
    <name type="scientific">Cyberlindnera jadinii (strain ATCC 18201 / CBS 1600 / BCRC 20928 / JCM 3617 / NBRC 0987 / NRRL Y-1542)</name>
    <name type="common">Torula yeast</name>
    <name type="synonym">Candida utilis</name>
    <dbReference type="NCBI Taxonomy" id="983966"/>
    <lineage>
        <taxon>Eukaryota</taxon>
        <taxon>Fungi</taxon>
        <taxon>Dikarya</taxon>
        <taxon>Ascomycota</taxon>
        <taxon>Saccharomycotina</taxon>
        <taxon>Saccharomycetes</taxon>
        <taxon>Phaffomycetales</taxon>
        <taxon>Phaffomycetaceae</taxon>
        <taxon>Cyberlindnera</taxon>
    </lineage>
</organism>
<gene>
    <name evidence="9" type="primary">DFG5</name>
    <name evidence="9" type="ORF">BN1211_1302</name>
</gene>
<dbReference type="InterPro" id="IPR014480">
    <property type="entry name" value="Mannan-1_6-alpha_mannosidase"/>
</dbReference>
<dbReference type="InterPro" id="IPR005198">
    <property type="entry name" value="Glyco_hydro_76"/>
</dbReference>
<dbReference type="AlphaFoldDB" id="A0A0H5C0W9"/>
<evidence type="ECO:0000313" key="9">
    <source>
        <dbReference type="EMBL" id="CEP21251.1"/>
    </source>
</evidence>
<keyword evidence="4 8" id="KW-0732">Signal</keyword>
<dbReference type="GO" id="GO:0007117">
    <property type="term" value="P:budding cell bud growth"/>
    <property type="evidence" value="ECO:0007669"/>
    <property type="project" value="TreeGrafter"/>
</dbReference>
<evidence type="ECO:0000256" key="5">
    <source>
        <dbReference type="ARBA" id="ARBA00022801"/>
    </source>
</evidence>
<dbReference type="Proteomes" id="UP000038830">
    <property type="component" value="Unassembled WGS sequence"/>
</dbReference>
<dbReference type="Pfam" id="PF03663">
    <property type="entry name" value="Glyco_hydro_76"/>
    <property type="match status" value="1"/>
</dbReference>
<evidence type="ECO:0000256" key="4">
    <source>
        <dbReference type="ARBA" id="ARBA00022729"/>
    </source>
</evidence>
<comment type="similarity">
    <text evidence="2">Belongs to the glycosyl hydrolase 76 family.</text>
</comment>
<evidence type="ECO:0000256" key="1">
    <source>
        <dbReference type="ARBA" id="ARBA00001452"/>
    </source>
</evidence>
<evidence type="ECO:0000313" key="10">
    <source>
        <dbReference type="Proteomes" id="UP000038830"/>
    </source>
</evidence>
<accession>A0A0H5C0W9</accession>
<dbReference type="GO" id="GO:0016052">
    <property type="term" value="P:carbohydrate catabolic process"/>
    <property type="evidence" value="ECO:0007669"/>
    <property type="project" value="InterPro"/>
</dbReference>
<comment type="catalytic activity">
    <reaction evidence="1">
        <text>Random hydrolysis of (1-&gt;6)-alpha-D-mannosidic linkages in unbranched (1-&gt;6)-mannans.</text>
        <dbReference type="EC" id="3.2.1.101"/>
    </reaction>
</comment>